<evidence type="ECO:0000256" key="4">
    <source>
        <dbReference type="SAM" id="MobiDB-lite"/>
    </source>
</evidence>
<dbReference type="InterPro" id="IPR040442">
    <property type="entry name" value="Pyrv_kinase-like_dom_sf"/>
</dbReference>
<dbReference type="GO" id="GO:0005737">
    <property type="term" value="C:cytoplasm"/>
    <property type="evidence" value="ECO:0007669"/>
    <property type="project" value="TreeGrafter"/>
</dbReference>
<dbReference type="InterPro" id="IPR015813">
    <property type="entry name" value="Pyrv/PenolPyrv_kinase-like_dom"/>
</dbReference>
<comment type="caution">
    <text evidence="6">The sequence shown here is derived from an EMBL/GenBank/DDBJ whole genome shotgun (WGS) entry which is preliminary data.</text>
</comment>
<organism evidence="6 7">
    <name type="scientific">Natrarchaeobius chitinivorans</name>
    <dbReference type="NCBI Taxonomy" id="1679083"/>
    <lineage>
        <taxon>Archaea</taxon>
        <taxon>Methanobacteriati</taxon>
        <taxon>Methanobacteriota</taxon>
        <taxon>Stenosarchaea group</taxon>
        <taxon>Halobacteria</taxon>
        <taxon>Halobacteriales</taxon>
        <taxon>Natrialbaceae</taxon>
        <taxon>Natrarchaeobius</taxon>
    </lineage>
</organism>
<dbReference type="EMBL" id="REFZ01000002">
    <property type="protein sequence ID" value="RQH02664.1"/>
    <property type="molecule type" value="Genomic_DNA"/>
</dbReference>
<comment type="similarity">
    <text evidence="1">Belongs to the HpcH/HpaI aldolase family.</text>
</comment>
<keyword evidence="3" id="KW-0456">Lyase</keyword>
<dbReference type="InterPro" id="IPR050251">
    <property type="entry name" value="HpcH-HpaI_aldolase"/>
</dbReference>
<dbReference type="Gene3D" id="3.20.20.60">
    <property type="entry name" value="Phosphoenolpyruvate-binding domains"/>
    <property type="match status" value="1"/>
</dbReference>
<accession>A0A3N6MF64</accession>
<feature type="domain" description="HpcH/HpaI aldolase/citrate lyase" evidence="5">
    <location>
        <begin position="18"/>
        <end position="240"/>
    </location>
</feature>
<sequence>MTNLIKQKIEAREYPVGNWVSIGHPTVVEVNAMLGFDFVLIDTEHTTMSLETVEHLVRAVEARNERTGGIVRVPDSDPTRIKRVLDIGVDGVMIPMVETAEEARSIVEATLYPPDGTRGIAGGRAAKYGLDFPGYINSANGSILKIAQIETMTGLENVEEIAAVDGIDALFVGPADLTGSLDMLAEYDATEVHDAIGEVLEAGRTQETPIGTLTVDPDRIEDRVERGFDFQIVGKDAAHLSTSSKDAKERYEQAVADRTELPRQNE</sequence>
<evidence type="ECO:0000259" key="5">
    <source>
        <dbReference type="Pfam" id="PF03328"/>
    </source>
</evidence>
<dbReference type="Pfam" id="PF03328">
    <property type="entry name" value="HpcH_HpaI"/>
    <property type="match status" value="1"/>
</dbReference>
<feature type="region of interest" description="Disordered" evidence="4">
    <location>
        <begin position="241"/>
        <end position="266"/>
    </location>
</feature>
<dbReference type="GO" id="GO:0016832">
    <property type="term" value="F:aldehyde-lyase activity"/>
    <property type="evidence" value="ECO:0007669"/>
    <property type="project" value="TreeGrafter"/>
</dbReference>
<evidence type="ECO:0000256" key="2">
    <source>
        <dbReference type="ARBA" id="ARBA00022723"/>
    </source>
</evidence>
<keyword evidence="2" id="KW-0479">Metal-binding</keyword>
<evidence type="ECO:0000256" key="3">
    <source>
        <dbReference type="ARBA" id="ARBA00023239"/>
    </source>
</evidence>
<dbReference type="Proteomes" id="UP000281431">
    <property type="component" value="Unassembled WGS sequence"/>
</dbReference>
<name>A0A3N6MF64_NATCH</name>
<dbReference type="PANTHER" id="PTHR30502:SF0">
    <property type="entry name" value="PHOSPHOENOLPYRUVATE CARBOXYLASE FAMILY PROTEIN"/>
    <property type="match status" value="1"/>
</dbReference>
<evidence type="ECO:0000313" key="6">
    <source>
        <dbReference type="EMBL" id="RQH02664.1"/>
    </source>
</evidence>
<feature type="compositionally biased region" description="Basic and acidic residues" evidence="4">
    <location>
        <begin position="245"/>
        <end position="266"/>
    </location>
</feature>
<proteinExistence type="inferred from homology"/>
<dbReference type="OrthoDB" id="142679at2157"/>
<gene>
    <name evidence="6" type="ORF">EA472_05035</name>
</gene>
<dbReference type="AlphaFoldDB" id="A0A3N6MF64"/>
<evidence type="ECO:0000313" key="7">
    <source>
        <dbReference type="Proteomes" id="UP000281431"/>
    </source>
</evidence>
<dbReference type="SUPFAM" id="SSF51621">
    <property type="entry name" value="Phosphoenolpyruvate/pyruvate domain"/>
    <property type="match status" value="1"/>
</dbReference>
<keyword evidence="7" id="KW-1185">Reference proteome</keyword>
<dbReference type="GO" id="GO:0046872">
    <property type="term" value="F:metal ion binding"/>
    <property type="evidence" value="ECO:0007669"/>
    <property type="project" value="UniProtKB-KW"/>
</dbReference>
<evidence type="ECO:0000256" key="1">
    <source>
        <dbReference type="ARBA" id="ARBA00005568"/>
    </source>
</evidence>
<reference evidence="6 7" key="1">
    <citation type="submission" date="2018-10" db="EMBL/GenBank/DDBJ databases">
        <title>Natrarchaeobius chitinivorans gen. nov., sp. nov., and Natrarchaeobius haloalkaliphilus sp. nov., alkaliphilic, chitin-utilizing haloarchaea from hypersaline alkaline lakes.</title>
        <authorList>
            <person name="Sorokin D.Y."/>
            <person name="Elcheninov A.G."/>
            <person name="Kostrikina N.A."/>
            <person name="Bale N.J."/>
            <person name="Sinninghe Damste J.S."/>
            <person name="Khijniak T.V."/>
            <person name="Kublanov I.V."/>
            <person name="Toshchakov S.V."/>
        </authorList>
    </citation>
    <scope>NUCLEOTIDE SEQUENCE [LARGE SCALE GENOMIC DNA]</scope>
    <source>
        <strain evidence="6 7">AArcht7</strain>
    </source>
</reference>
<dbReference type="PANTHER" id="PTHR30502">
    <property type="entry name" value="2-KETO-3-DEOXY-L-RHAMNONATE ALDOLASE"/>
    <property type="match status" value="1"/>
</dbReference>
<protein>
    <submittedName>
        <fullName evidence="6">Aldolase</fullName>
    </submittedName>
</protein>
<dbReference type="InterPro" id="IPR005000">
    <property type="entry name" value="Aldolase/citrate-lyase_domain"/>
</dbReference>